<keyword evidence="2" id="KW-1185">Reference proteome</keyword>
<reference evidence="1 2" key="1">
    <citation type="submission" date="2024-01" db="EMBL/GenBank/DDBJ databases">
        <title>Complete genome of Cladobotryum mycophilum ATHUM6906.</title>
        <authorList>
            <person name="Christinaki A.C."/>
            <person name="Myridakis A.I."/>
            <person name="Kouvelis V.N."/>
        </authorList>
    </citation>
    <scope>NUCLEOTIDE SEQUENCE [LARGE SCALE GENOMIC DNA]</scope>
    <source>
        <strain evidence="1 2">ATHUM6906</strain>
    </source>
</reference>
<sequence length="227" mass="24524">MNPSTTASDGLSGALLHSANSEEIEMDARLIDALFITATTNSPSRIDDGPDQASMANHSDFGQSVANLFRAVNSPPSHKYPLLALNEKIEAFFKYGPGPAFFIFSMLSHQVVGMTDEPRGQLIKIDVTGDQDDSTGFYQSQAYLWKSCKMAATFILTLASPNDLASLYASQKWKSRRLGGLPTLTKIKQTPSASLSESFQRAKAAALGEGKTTVIGVTLTDVHIFEL</sequence>
<evidence type="ECO:0000313" key="1">
    <source>
        <dbReference type="EMBL" id="KAK5988134.1"/>
    </source>
</evidence>
<gene>
    <name evidence="1" type="ORF">PT974_12274</name>
</gene>
<evidence type="ECO:0000313" key="2">
    <source>
        <dbReference type="Proteomes" id="UP001338125"/>
    </source>
</evidence>
<name>A0ABR0S7J1_9HYPO</name>
<proteinExistence type="predicted"/>
<accession>A0ABR0S7J1</accession>
<organism evidence="1 2">
    <name type="scientific">Cladobotryum mycophilum</name>
    <dbReference type="NCBI Taxonomy" id="491253"/>
    <lineage>
        <taxon>Eukaryota</taxon>
        <taxon>Fungi</taxon>
        <taxon>Dikarya</taxon>
        <taxon>Ascomycota</taxon>
        <taxon>Pezizomycotina</taxon>
        <taxon>Sordariomycetes</taxon>
        <taxon>Hypocreomycetidae</taxon>
        <taxon>Hypocreales</taxon>
        <taxon>Hypocreaceae</taxon>
        <taxon>Cladobotryum</taxon>
    </lineage>
</organism>
<dbReference type="EMBL" id="JAVFKD010000016">
    <property type="protein sequence ID" value="KAK5988134.1"/>
    <property type="molecule type" value="Genomic_DNA"/>
</dbReference>
<dbReference type="Proteomes" id="UP001338125">
    <property type="component" value="Unassembled WGS sequence"/>
</dbReference>
<comment type="caution">
    <text evidence="1">The sequence shown here is derived from an EMBL/GenBank/DDBJ whole genome shotgun (WGS) entry which is preliminary data.</text>
</comment>
<protein>
    <submittedName>
        <fullName evidence="1">Uncharacterized protein</fullName>
    </submittedName>
</protein>